<dbReference type="Proteomes" id="UP001620597">
    <property type="component" value="Unassembled WGS sequence"/>
</dbReference>
<reference evidence="2 3" key="1">
    <citation type="submission" date="2024-03" db="EMBL/GenBank/DDBJ databases">
        <title>High-quality draft genome sequence of Oceanobacter sp. wDCs-4.</title>
        <authorList>
            <person name="Dong C."/>
        </authorList>
    </citation>
    <scope>NUCLEOTIDE SEQUENCE [LARGE SCALE GENOMIC DNA]</scope>
    <source>
        <strain evidence="3">wDCs-4</strain>
    </source>
</reference>
<accession>A0ABW8NI12</accession>
<dbReference type="EMBL" id="JBBKTX010000009">
    <property type="protein sequence ID" value="MFK4752574.1"/>
    <property type="molecule type" value="Genomic_DNA"/>
</dbReference>
<comment type="caution">
    <text evidence="2">The sequence shown here is derived from an EMBL/GenBank/DDBJ whole genome shotgun (WGS) entry which is preliminary data.</text>
</comment>
<gene>
    <name evidence="2" type="ORF">WG929_09170</name>
</gene>
<name>A0ABW8NI12_9GAMM</name>
<evidence type="ECO:0008006" key="4">
    <source>
        <dbReference type="Google" id="ProtNLM"/>
    </source>
</evidence>
<keyword evidence="3" id="KW-1185">Reference proteome</keyword>
<feature type="signal peptide" evidence="1">
    <location>
        <begin position="1"/>
        <end position="31"/>
    </location>
</feature>
<proteinExistence type="predicted"/>
<evidence type="ECO:0000313" key="3">
    <source>
        <dbReference type="Proteomes" id="UP001620597"/>
    </source>
</evidence>
<organism evidence="2 3">
    <name type="scientific">Oceanobacter antarcticus</name>
    <dbReference type="NCBI Taxonomy" id="3133425"/>
    <lineage>
        <taxon>Bacteria</taxon>
        <taxon>Pseudomonadati</taxon>
        <taxon>Pseudomonadota</taxon>
        <taxon>Gammaproteobacteria</taxon>
        <taxon>Oceanospirillales</taxon>
        <taxon>Oceanospirillaceae</taxon>
        <taxon>Oceanobacter</taxon>
    </lineage>
</organism>
<sequence length="370" mass="40453">MSVPVSVPVRCCPCFVAAALLSAVTVKTAVADVVYSSVTLVSSSEPVPVLDMVSGWDGPFEAGEYAYADARVTLGTSMHLADGNGLQHSFVEWERRWHYDLSFSRGMSRYYYSLEQGSELDAGEALALDARMLVASGVRTGAEWQLDSAALGVAGRWSVTPALALYRVSEWQFGSLTGGAEGGATETASATLDYHFSEDKILAYEIDPSHGWGLSLDLASEWSDGERWRLSLQLQDILNRWQLTDSGYTRACINFNSPSLPVCSSSATASGRSGEEVFVARLRPTTRIAVDYLPWQARVLVYHHGDYDRLGIEKHWQPVSGIELGAAVYSTAQLGLSFSHRWLQLAIASDDIRSGFARELDVSAGLRFSW</sequence>
<protein>
    <recommendedName>
        <fullName evidence="4">Outer membrane autotransporter barrel domain-containing protein</fullName>
    </recommendedName>
</protein>
<dbReference type="RefSeq" id="WP_416205793.1">
    <property type="nucleotide sequence ID" value="NZ_JBBKTX010000009.1"/>
</dbReference>
<keyword evidence="1" id="KW-0732">Signal</keyword>
<evidence type="ECO:0000313" key="2">
    <source>
        <dbReference type="EMBL" id="MFK4752574.1"/>
    </source>
</evidence>
<feature type="chain" id="PRO_5046206120" description="Outer membrane autotransporter barrel domain-containing protein" evidence="1">
    <location>
        <begin position="32"/>
        <end position="370"/>
    </location>
</feature>
<evidence type="ECO:0000256" key="1">
    <source>
        <dbReference type="SAM" id="SignalP"/>
    </source>
</evidence>